<name>A0A1V9ZU68_ACHHY</name>
<dbReference type="PANTHER" id="PTHR43102">
    <property type="entry name" value="SLR1143 PROTEIN"/>
    <property type="match status" value="1"/>
</dbReference>
<evidence type="ECO:0000256" key="1">
    <source>
        <dbReference type="ARBA" id="ARBA00022723"/>
    </source>
</evidence>
<gene>
    <name evidence="7" type="ORF">ACHHYP_00571</name>
</gene>
<dbReference type="GO" id="GO:0008270">
    <property type="term" value="F:zinc ion binding"/>
    <property type="evidence" value="ECO:0007669"/>
    <property type="project" value="UniProtKB-KW"/>
</dbReference>
<keyword evidence="2 4" id="KW-0863">Zinc-finger</keyword>
<dbReference type="Proteomes" id="UP000243579">
    <property type="component" value="Unassembled WGS sequence"/>
</dbReference>
<feature type="domain" description="FYVE-type" evidence="6">
    <location>
        <begin position="157"/>
        <end position="219"/>
    </location>
</feature>
<feature type="chain" id="PRO_5013003593" description="FYVE-type domain-containing protein" evidence="5">
    <location>
        <begin position="20"/>
        <end position="236"/>
    </location>
</feature>
<keyword evidence="3" id="KW-0862">Zinc</keyword>
<dbReference type="Pfam" id="PF01363">
    <property type="entry name" value="FYVE"/>
    <property type="match status" value="2"/>
</dbReference>
<dbReference type="EMBL" id="JNBR01000005">
    <property type="protein sequence ID" value="OQS01572.1"/>
    <property type="molecule type" value="Genomic_DNA"/>
</dbReference>
<dbReference type="Gene3D" id="3.30.40.10">
    <property type="entry name" value="Zinc/RING finger domain, C3HC4 (zinc finger)"/>
    <property type="match status" value="2"/>
</dbReference>
<dbReference type="PANTHER" id="PTHR43102:SF2">
    <property type="entry name" value="GAF DOMAIN-CONTAINING PROTEIN"/>
    <property type="match status" value="1"/>
</dbReference>
<dbReference type="InterPro" id="IPR000306">
    <property type="entry name" value="Znf_FYVE"/>
</dbReference>
<keyword evidence="5" id="KW-0732">Signal</keyword>
<protein>
    <recommendedName>
        <fullName evidence="6">FYVE-type domain-containing protein</fullName>
    </recommendedName>
</protein>
<keyword evidence="1" id="KW-0479">Metal-binding</keyword>
<proteinExistence type="predicted"/>
<dbReference type="STRING" id="1202772.A0A1V9ZU68"/>
<evidence type="ECO:0000313" key="8">
    <source>
        <dbReference type="Proteomes" id="UP000243579"/>
    </source>
</evidence>
<evidence type="ECO:0000259" key="6">
    <source>
        <dbReference type="PROSITE" id="PS50178"/>
    </source>
</evidence>
<evidence type="ECO:0000256" key="4">
    <source>
        <dbReference type="PROSITE-ProRule" id="PRU00091"/>
    </source>
</evidence>
<dbReference type="SMART" id="SM00064">
    <property type="entry name" value="FYVE"/>
    <property type="match status" value="2"/>
</dbReference>
<evidence type="ECO:0000256" key="3">
    <source>
        <dbReference type="ARBA" id="ARBA00022833"/>
    </source>
</evidence>
<dbReference type="InterPro" id="IPR011011">
    <property type="entry name" value="Znf_FYVE_PHD"/>
</dbReference>
<reference evidence="7 8" key="1">
    <citation type="journal article" date="2014" name="Genome Biol. Evol.">
        <title>The secreted proteins of Achlya hypogyna and Thraustotheca clavata identify the ancestral oomycete secretome and reveal gene acquisitions by horizontal gene transfer.</title>
        <authorList>
            <person name="Misner I."/>
            <person name="Blouin N."/>
            <person name="Leonard G."/>
            <person name="Richards T.A."/>
            <person name="Lane C.E."/>
        </authorList>
    </citation>
    <scope>NUCLEOTIDE SEQUENCE [LARGE SCALE GENOMIC DNA]</scope>
    <source>
        <strain evidence="7 8">ATCC 48635</strain>
    </source>
</reference>
<dbReference type="InterPro" id="IPR013083">
    <property type="entry name" value="Znf_RING/FYVE/PHD"/>
</dbReference>
<dbReference type="PROSITE" id="PS50178">
    <property type="entry name" value="ZF_FYVE"/>
    <property type="match status" value="2"/>
</dbReference>
<evidence type="ECO:0000256" key="5">
    <source>
        <dbReference type="SAM" id="SignalP"/>
    </source>
</evidence>
<sequence length="236" mass="26135">MFAGVQFLICFAAMQESLSGEISRSNYVLPLEYVMHPTQWVSDDKRAQCRVCSRPFNLLRRKHHCRVCGDLACSNCLVREAVEMTLPGKNDVKVCLLCIIVLDEAAPSFRGDASACSSVSSTSSYSSTSTMSRSHSQSSCDVLVVDRLASPLEWVPNNTRYMCHGCKASFNAFRRKHHCRVCGEVVCSSCLIRLPVALPRQVTGKCTTKACVACVMDHVERTPVYRTGPRSAAYCF</sequence>
<keyword evidence="8" id="KW-1185">Reference proteome</keyword>
<accession>A0A1V9ZU68</accession>
<feature type="signal peptide" evidence="5">
    <location>
        <begin position="1"/>
        <end position="19"/>
    </location>
</feature>
<dbReference type="AlphaFoldDB" id="A0A1V9ZU68"/>
<dbReference type="OrthoDB" id="79519at2759"/>
<evidence type="ECO:0000256" key="2">
    <source>
        <dbReference type="ARBA" id="ARBA00022771"/>
    </source>
</evidence>
<dbReference type="SUPFAM" id="SSF57903">
    <property type="entry name" value="FYVE/PHD zinc finger"/>
    <property type="match status" value="2"/>
</dbReference>
<feature type="domain" description="FYVE-type" evidence="6">
    <location>
        <begin position="43"/>
        <end position="103"/>
    </location>
</feature>
<evidence type="ECO:0000313" key="7">
    <source>
        <dbReference type="EMBL" id="OQS01572.1"/>
    </source>
</evidence>
<comment type="caution">
    <text evidence="7">The sequence shown here is derived from an EMBL/GenBank/DDBJ whole genome shotgun (WGS) entry which is preliminary data.</text>
</comment>
<organism evidence="7 8">
    <name type="scientific">Achlya hypogyna</name>
    <name type="common">Oomycete</name>
    <name type="synonym">Protoachlya hypogyna</name>
    <dbReference type="NCBI Taxonomy" id="1202772"/>
    <lineage>
        <taxon>Eukaryota</taxon>
        <taxon>Sar</taxon>
        <taxon>Stramenopiles</taxon>
        <taxon>Oomycota</taxon>
        <taxon>Saprolegniomycetes</taxon>
        <taxon>Saprolegniales</taxon>
        <taxon>Achlyaceae</taxon>
        <taxon>Achlya</taxon>
    </lineage>
</organism>
<dbReference type="InterPro" id="IPR017455">
    <property type="entry name" value="Znf_FYVE-rel"/>
</dbReference>